<comment type="caution">
    <text evidence="1">The sequence shown here is derived from an EMBL/GenBank/DDBJ whole genome shotgun (WGS) entry which is preliminary data.</text>
</comment>
<dbReference type="EMBL" id="BARU01036191">
    <property type="protein sequence ID" value="GAH88455.1"/>
    <property type="molecule type" value="Genomic_DNA"/>
</dbReference>
<organism evidence="1">
    <name type="scientific">marine sediment metagenome</name>
    <dbReference type="NCBI Taxonomy" id="412755"/>
    <lineage>
        <taxon>unclassified sequences</taxon>
        <taxon>metagenomes</taxon>
        <taxon>ecological metagenomes</taxon>
    </lineage>
</organism>
<feature type="non-terminal residue" evidence="1">
    <location>
        <position position="251"/>
    </location>
</feature>
<gene>
    <name evidence="1" type="ORF">S03H2_56561</name>
</gene>
<accession>X1K4A3</accession>
<proteinExistence type="predicted"/>
<name>X1K4A3_9ZZZZ</name>
<evidence type="ECO:0000313" key="1">
    <source>
        <dbReference type="EMBL" id="GAH88455.1"/>
    </source>
</evidence>
<reference evidence="1" key="1">
    <citation type="journal article" date="2014" name="Front. Microbiol.">
        <title>High frequency of phylogenetically diverse reductive dehalogenase-homologous genes in deep subseafloor sedimentary metagenomes.</title>
        <authorList>
            <person name="Kawai M."/>
            <person name="Futagami T."/>
            <person name="Toyoda A."/>
            <person name="Takaki Y."/>
            <person name="Nishi S."/>
            <person name="Hori S."/>
            <person name="Arai W."/>
            <person name="Tsubouchi T."/>
            <person name="Morono Y."/>
            <person name="Uchiyama I."/>
            <person name="Ito T."/>
            <person name="Fujiyama A."/>
            <person name="Inagaki F."/>
            <person name="Takami H."/>
        </authorList>
    </citation>
    <scope>NUCLEOTIDE SEQUENCE</scope>
    <source>
        <strain evidence="1">Expedition CK06-06</strain>
    </source>
</reference>
<dbReference type="AlphaFoldDB" id="X1K4A3"/>
<protein>
    <submittedName>
        <fullName evidence="1">Uncharacterized protein</fullName>
    </submittedName>
</protein>
<sequence>MRYWVTRVEDAKIEMGEVGVKFESPTYETEDDGLPTFRLSDIPDDWEIELDDEFVAALDRVNRPGRYSDPPRRLPNLYWPANWKAKTGPRGNPAFKLYRRIWGWHRYKGGKDNGAWIRKHQIRDLKVEGLDFTDEDIERAVIGIRKGPDSGQTNSMKLRLPLKPNRWWAKMFGYYYSSGRIKPRIRHGRYSEVVFKLRGHEDVIPLMLETLYKIGTTPAISLYDSDKYAERTKGRFDGVRKSKLLGTTSLR</sequence>